<dbReference type="RefSeq" id="WP_005211011.1">
    <property type="nucleotide sequence ID" value="NZ_KB291615.1"/>
</dbReference>
<keyword evidence="2" id="KW-1185">Reference proteome</keyword>
<evidence type="ECO:0000313" key="1">
    <source>
        <dbReference type="EMBL" id="EKY28626.1"/>
    </source>
</evidence>
<organism evidence="1 2">
    <name type="scientific">Clostridium celatum DSM 1785</name>
    <dbReference type="NCBI Taxonomy" id="545697"/>
    <lineage>
        <taxon>Bacteria</taxon>
        <taxon>Bacillati</taxon>
        <taxon>Bacillota</taxon>
        <taxon>Clostridia</taxon>
        <taxon>Eubacteriales</taxon>
        <taxon>Clostridiaceae</taxon>
        <taxon>Clostridium</taxon>
    </lineage>
</organism>
<dbReference type="EMBL" id="AMEZ01000022">
    <property type="protein sequence ID" value="EKY28626.1"/>
    <property type="molecule type" value="Genomic_DNA"/>
</dbReference>
<dbReference type="AlphaFoldDB" id="L1QL07"/>
<sequence length="45" mass="5317">MSISYDRLAERIDDLIFELSLINAELNELRKRICLLEKDSFNSTK</sequence>
<dbReference type="STRING" id="545697.HMPREF0216_00679"/>
<dbReference type="HOGENOM" id="CLU_3198045_0_0_9"/>
<gene>
    <name evidence="1" type="ORF">HMPREF0216_00679</name>
</gene>
<proteinExistence type="predicted"/>
<accession>L1QL07</accession>
<dbReference type="Proteomes" id="UP000010420">
    <property type="component" value="Unassembled WGS sequence"/>
</dbReference>
<name>L1QL07_9CLOT</name>
<dbReference type="PATRIC" id="fig|545697.3.peg.670"/>
<protein>
    <submittedName>
        <fullName evidence="1">Uncharacterized protein</fullName>
    </submittedName>
</protein>
<evidence type="ECO:0000313" key="2">
    <source>
        <dbReference type="Proteomes" id="UP000010420"/>
    </source>
</evidence>
<reference evidence="1 2" key="1">
    <citation type="submission" date="2012-05" db="EMBL/GenBank/DDBJ databases">
        <authorList>
            <person name="Weinstock G."/>
            <person name="Sodergren E."/>
            <person name="Lobos E.A."/>
            <person name="Fulton L."/>
            <person name="Fulton R."/>
            <person name="Courtney L."/>
            <person name="Fronick C."/>
            <person name="O'Laughlin M."/>
            <person name="Godfrey J."/>
            <person name="Wilson R.M."/>
            <person name="Miner T."/>
            <person name="Farmer C."/>
            <person name="Delehaunty K."/>
            <person name="Cordes M."/>
            <person name="Minx P."/>
            <person name="Tomlinson C."/>
            <person name="Chen J."/>
            <person name="Wollam A."/>
            <person name="Pepin K.H."/>
            <person name="Bhonagiri V."/>
            <person name="Zhang X."/>
            <person name="Suruliraj S."/>
            <person name="Warren W."/>
            <person name="Mitreva M."/>
            <person name="Mardis E.R."/>
            <person name="Wilson R.K."/>
        </authorList>
    </citation>
    <scope>NUCLEOTIDE SEQUENCE [LARGE SCALE GENOMIC DNA]</scope>
    <source>
        <strain evidence="1 2">DSM 1785</strain>
    </source>
</reference>
<comment type="caution">
    <text evidence="1">The sequence shown here is derived from an EMBL/GenBank/DDBJ whole genome shotgun (WGS) entry which is preliminary data.</text>
</comment>